<dbReference type="GO" id="GO:0007033">
    <property type="term" value="P:vacuole organization"/>
    <property type="evidence" value="ECO:0007669"/>
    <property type="project" value="TreeGrafter"/>
</dbReference>
<reference evidence="16" key="2">
    <citation type="submission" date="2022-06" db="UniProtKB">
        <authorList>
            <consortium name="EnsemblMetazoa"/>
        </authorList>
    </citation>
    <scope>IDENTIFICATION</scope>
    <source>
        <strain evidence="16">p50T (Dazao)</strain>
    </source>
</reference>
<dbReference type="CDD" id="cd16688">
    <property type="entry name" value="RING-H2_Vps11"/>
    <property type="match status" value="1"/>
</dbReference>
<dbReference type="PIRSF" id="PIRSF007860">
    <property type="entry name" value="VPS11"/>
    <property type="match status" value="1"/>
</dbReference>
<dbReference type="InterPro" id="IPR000547">
    <property type="entry name" value="Clathrin_H-chain/VPS_repeat"/>
</dbReference>
<dbReference type="SUPFAM" id="SSF50978">
    <property type="entry name" value="WD40 repeat-like"/>
    <property type="match status" value="1"/>
</dbReference>
<evidence type="ECO:0000256" key="8">
    <source>
        <dbReference type="ARBA" id="ARBA00022927"/>
    </source>
</evidence>
<dbReference type="InterPro" id="IPR016528">
    <property type="entry name" value="VPS11"/>
</dbReference>
<evidence type="ECO:0000256" key="6">
    <source>
        <dbReference type="ARBA" id="ARBA00022771"/>
    </source>
</evidence>
<protein>
    <recommendedName>
        <fullName evidence="11">Vacuolar protein sorting-associated protein 11 homolog</fullName>
    </recommendedName>
</protein>
<evidence type="ECO:0000256" key="12">
    <source>
        <dbReference type="PROSITE-ProRule" id="PRU00175"/>
    </source>
</evidence>
<dbReference type="PANTHER" id="PTHR23323:SF24">
    <property type="entry name" value="VACUOLAR PROTEIN SORTING-ASSOCIATED PROTEIN 11 HOMOLOG"/>
    <property type="match status" value="1"/>
</dbReference>
<keyword evidence="4" id="KW-0813">Transport</keyword>
<dbReference type="InterPro" id="IPR015943">
    <property type="entry name" value="WD40/YVTN_repeat-like_dom_sf"/>
</dbReference>
<feature type="repeat" description="CHCR" evidence="13">
    <location>
        <begin position="556"/>
        <end position="723"/>
    </location>
</feature>
<feature type="repeat" description="CHCR" evidence="13">
    <location>
        <begin position="387"/>
        <end position="538"/>
    </location>
</feature>
<comment type="subcellular location">
    <subcellularLocation>
        <location evidence="2">Late endosome membrane</location>
        <topology evidence="2">Peripheral membrane protein</topology>
        <orientation evidence="2">Cytoplasmic side</orientation>
    </subcellularLocation>
    <subcellularLocation>
        <location evidence="1">Lysosome</location>
    </subcellularLocation>
</comment>
<dbReference type="GO" id="GO:0006904">
    <property type="term" value="P:vesicle docking involved in exocytosis"/>
    <property type="evidence" value="ECO:0007669"/>
    <property type="project" value="TreeGrafter"/>
</dbReference>
<accession>A0A8R2M667</accession>
<dbReference type="Pfam" id="PF23341">
    <property type="entry name" value="PEP5_VPS11_N"/>
    <property type="match status" value="1"/>
</dbReference>
<dbReference type="PANTHER" id="PTHR23323">
    <property type="entry name" value="VACUOLAR PROTEIN SORTING-ASSOCIATED PROTEIN"/>
    <property type="match status" value="1"/>
</dbReference>
<dbReference type="Gene3D" id="2.130.10.10">
    <property type="entry name" value="YVTN repeat-like/Quinoprotein amine dehydrogenase"/>
    <property type="match status" value="1"/>
</dbReference>
<keyword evidence="8" id="KW-0653">Protein transport</keyword>
<evidence type="ECO:0000256" key="9">
    <source>
        <dbReference type="ARBA" id="ARBA00023136"/>
    </source>
</evidence>
<feature type="region of interest" description="Disordered" evidence="14">
    <location>
        <begin position="970"/>
        <end position="1052"/>
    </location>
</feature>
<dbReference type="InterPro" id="IPR011990">
    <property type="entry name" value="TPR-like_helical_dom_sf"/>
</dbReference>
<dbReference type="Gene3D" id="3.30.40.10">
    <property type="entry name" value="Zinc/RING finger domain, C3HC4 (zinc finger)"/>
    <property type="match status" value="1"/>
</dbReference>
<evidence type="ECO:0000256" key="10">
    <source>
        <dbReference type="ARBA" id="ARBA00023228"/>
    </source>
</evidence>
<keyword evidence="5" id="KW-0479">Metal-binding</keyword>
<dbReference type="GO" id="GO:0005764">
    <property type="term" value="C:lysosome"/>
    <property type="evidence" value="ECO:0007669"/>
    <property type="project" value="UniProtKB-SubCell"/>
</dbReference>
<proteinExistence type="inferred from homology"/>
<dbReference type="InterPro" id="IPR036322">
    <property type="entry name" value="WD40_repeat_dom_sf"/>
</dbReference>
<evidence type="ECO:0000256" key="3">
    <source>
        <dbReference type="ARBA" id="ARBA00007070"/>
    </source>
</evidence>
<dbReference type="GO" id="GO:0006886">
    <property type="term" value="P:intracellular protein transport"/>
    <property type="evidence" value="ECO:0007669"/>
    <property type="project" value="UniProtKB-UniRule"/>
</dbReference>
<dbReference type="InterPro" id="IPR013083">
    <property type="entry name" value="Znf_RING/FYVE/PHD"/>
</dbReference>
<keyword evidence="6 12" id="KW-0863">Zinc-finger</keyword>
<keyword evidence="17" id="KW-1185">Reference proteome</keyword>
<dbReference type="GO" id="GO:0008270">
    <property type="term" value="F:zinc ion binding"/>
    <property type="evidence" value="ECO:0007669"/>
    <property type="project" value="UniProtKB-KW"/>
</dbReference>
<name>A0A8R2M667_BOMMO</name>
<comment type="similarity">
    <text evidence="3 11">Belongs to the VPS11 family.</text>
</comment>
<evidence type="ECO:0000256" key="1">
    <source>
        <dbReference type="ARBA" id="ARBA00004371"/>
    </source>
</evidence>
<keyword evidence="10" id="KW-0458">Lysosome</keyword>
<evidence type="ECO:0000313" key="16">
    <source>
        <dbReference type="EnsemblMetazoa" id="XP_037875313.1"/>
    </source>
</evidence>
<evidence type="ECO:0000256" key="2">
    <source>
        <dbReference type="ARBA" id="ARBA00004492"/>
    </source>
</evidence>
<dbReference type="PROSITE" id="PS50236">
    <property type="entry name" value="CHCR"/>
    <property type="match status" value="2"/>
</dbReference>
<dbReference type="GO" id="GO:0007032">
    <property type="term" value="P:endosome organization"/>
    <property type="evidence" value="ECO:0007669"/>
    <property type="project" value="TreeGrafter"/>
</dbReference>
<evidence type="ECO:0000256" key="7">
    <source>
        <dbReference type="ARBA" id="ARBA00022833"/>
    </source>
</evidence>
<evidence type="ECO:0000256" key="4">
    <source>
        <dbReference type="ARBA" id="ARBA00022448"/>
    </source>
</evidence>
<keyword evidence="9 11" id="KW-0472">Membrane</keyword>
<dbReference type="PROSITE" id="PS50089">
    <property type="entry name" value="ZF_RING_2"/>
    <property type="match status" value="1"/>
</dbReference>
<dbReference type="GO" id="GO:0048284">
    <property type="term" value="P:organelle fusion"/>
    <property type="evidence" value="ECO:0007669"/>
    <property type="project" value="TreeGrafter"/>
</dbReference>
<dbReference type="GO" id="GO:0030674">
    <property type="term" value="F:protein-macromolecule adaptor activity"/>
    <property type="evidence" value="ECO:0007669"/>
    <property type="project" value="TreeGrafter"/>
</dbReference>
<dbReference type="GeneID" id="101740705"/>
<sequence length="1052" mass="118189">MAFLEWRRFTFFDVQNGADNGKIAECLQDTNVTVATSGNGQVVLCDDTGWAHLISRLWAITSFKAYEITITQAQQLPHDPYLVTIGDDEPGVNPLIKVWDLSRTDRHGNPICVRVSRAVPSHMRPMHVTALAVHENKNLLAVGFQDGSVALYRGDIARQRSGKMRTLAETGSSPITGLAFKGAEKLFVVSRVSVMLVWLSTDRCESLDPMGAAPGCSVLADKHRLTVATNKAIYCYTTEGRGPCYALEGDKVALNCFRSYLVITANEPAAKPGATTSTAPAARSHHITILDIQNKFIVFSKTFDEIDAVITEWGSFYLLTKKKELIYLNEKDLQSKLSSLFKKNLYDVAIRIASSQHYDVEGLTEIYKQYGDHLYSKGDLKGAIDQYVKTIGWLETSYVIRKYLESRHLEPLIIYLEALHKKGFATEDHTTLLLTCYVKIDQHDQQGKLKEFINTKDKTIDFDVDVAIKVVRQVSVDDALSLAAIHKRHDCYLQIVIEDKKDFKQALDYIVELEFEDADAYMKKYGHRLIQHEPEDSTKLLKLLCTDYKPRSKPLVDETSLSGGHREPDRAAPDDYIHMFLSNSAKLIEFLEHMVAHNPECSKLVYDALIEHYIHVWVKSPESEKKEYEEKVLRILRDPEANYDRDQTLIICQTLGFKPGVLYMYEENKLWRSQVSLYLREGQAEAALAVCRRRAALCPALWLDVLWHPPPAACLPELLHVIDTEKLLSRTLVVDCLASHSAYTLGDVRKYLMDILKNENEVIAREQELARKYRGEGERMKAHIQRIQREPVVFQSSRCAACTKLLELPSVHFLCQHSFHKHCFESLCESECECPSCEAPPRAPPPAPDSLHARLLAEPDPYSVVSEYYGRGLFNKLTVVTESEEAAPAPASAPVPAPVPAPAPAPAPAYGAGAEAKLRMQEGQSKQLFVPNAPKQIAPKGSSVVPVPEGRMRLMEQQQYSSSLEANLTRLEPVHTKKPSPFASPRAAKRIVLDQPKTSKPPVTKLEGSNPFDEHYDESKNPFADEQGDDPTNPFAGDDDYDSNYNPFAKDD</sequence>
<dbReference type="Gene3D" id="1.25.40.10">
    <property type="entry name" value="Tetratricopeptide repeat domain"/>
    <property type="match status" value="1"/>
</dbReference>
<dbReference type="RefSeq" id="XP_037875313.1">
    <property type="nucleotide sequence ID" value="XM_038019385.2"/>
</dbReference>
<dbReference type="GO" id="GO:0030897">
    <property type="term" value="C:HOPS complex"/>
    <property type="evidence" value="ECO:0007669"/>
    <property type="project" value="TreeGrafter"/>
</dbReference>
<dbReference type="InterPro" id="IPR001841">
    <property type="entry name" value="Znf_RING"/>
</dbReference>
<dbReference type="AlphaFoldDB" id="A0A8R2M667"/>
<dbReference type="EnsemblMetazoa" id="XM_038019385.1">
    <property type="protein sequence ID" value="XP_037875313.1"/>
    <property type="gene ID" value="LOC101740705"/>
</dbReference>
<dbReference type="Pfam" id="PF23356">
    <property type="entry name" value="TPR_PEP5_VPS11"/>
    <property type="match status" value="1"/>
</dbReference>
<dbReference type="KEGG" id="bmor:101740705"/>
<feature type="domain" description="RING-type" evidence="15">
    <location>
        <begin position="799"/>
        <end position="838"/>
    </location>
</feature>
<dbReference type="GO" id="GO:0031902">
    <property type="term" value="C:late endosome membrane"/>
    <property type="evidence" value="ECO:0007669"/>
    <property type="project" value="UniProtKB-SubCell"/>
</dbReference>
<dbReference type="InterPro" id="IPR057308">
    <property type="entry name" value="CHCR_PEP5_VPS11"/>
</dbReference>
<evidence type="ECO:0000313" key="17">
    <source>
        <dbReference type="Proteomes" id="UP000005204"/>
    </source>
</evidence>
<dbReference type="SUPFAM" id="SSF57850">
    <property type="entry name" value="RING/U-box"/>
    <property type="match status" value="1"/>
</dbReference>
<organism evidence="16 17">
    <name type="scientific">Bombyx mori</name>
    <name type="common">Silk moth</name>
    <dbReference type="NCBI Taxonomy" id="7091"/>
    <lineage>
        <taxon>Eukaryota</taxon>
        <taxon>Metazoa</taxon>
        <taxon>Ecdysozoa</taxon>
        <taxon>Arthropoda</taxon>
        <taxon>Hexapoda</taxon>
        <taxon>Insecta</taxon>
        <taxon>Pterygota</taxon>
        <taxon>Neoptera</taxon>
        <taxon>Endopterygota</taxon>
        <taxon>Lepidoptera</taxon>
        <taxon>Glossata</taxon>
        <taxon>Ditrysia</taxon>
        <taxon>Bombycoidea</taxon>
        <taxon>Bombycidae</taxon>
        <taxon>Bombycinae</taxon>
        <taxon>Bombyx</taxon>
    </lineage>
</organism>
<evidence type="ECO:0000256" key="5">
    <source>
        <dbReference type="ARBA" id="ARBA00022723"/>
    </source>
</evidence>
<evidence type="ECO:0000256" key="13">
    <source>
        <dbReference type="PROSITE-ProRule" id="PRU01006"/>
    </source>
</evidence>
<dbReference type="Proteomes" id="UP000005204">
    <property type="component" value="Unassembled WGS sequence"/>
</dbReference>
<evidence type="ECO:0000256" key="14">
    <source>
        <dbReference type="SAM" id="MobiDB-lite"/>
    </source>
</evidence>
<evidence type="ECO:0000259" key="15">
    <source>
        <dbReference type="PROSITE" id="PS50089"/>
    </source>
</evidence>
<evidence type="ECO:0000256" key="11">
    <source>
        <dbReference type="PIRNR" id="PIRNR007860"/>
    </source>
</evidence>
<dbReference type="CTD" id="55823"/>
<reference evidence="17" key="1">
    <citation type="journal article" date="2008" name="Insect Biochem. Mol. Biol.">
        <title>The genome of a lepidopteran model insect, the silkworm Bombyx mori.</title>
        <authorList>
            <consortium name="International Silkworm Genome Consortium"/>
        </authorList>
    </citation>
    <scope>NUCLEOTIDE SEQUENCE [LARGE SCALE GENOMIC DNA]</scope>
    <source>
        <strain evidence="17">p50T</strain>
    </source>
</reference>
<dbReference type="InterPro" id="IPR057307">
    <property type="entry name" value="PEP5_VPS11_N"/>
</dbReference>
<keyword evidence="7" id="KW-0862">Zinc</keyword>